<gene>
    <name evidence="1" type="ORF">GSOID_T00023889001</name>
</gene>
<evidence type="ECO:0000313" key="1">
    <source>
        <dbReference type="EMBL" id="CBY41797.1"/>
    </source>
</evidence>
<accession>E4Z269</accession>
<organism evidence="1">
    <name type="scientific">Oikopleura dioica</name>
    <name type="common">Tunicate</name>
    <dbReference type="NCBI Taxonomy" id="34765"/>
    <lineage>
        <taxon>Eukaryota</taxon>
        <taxon>Metazoa</taxon>
        <taxon>Chordata</taxon>
        <taxon>Tunicata</taxon>
        <taxon>Appendicularia</taxon>
        <taxon>Copelata</taxon>
        <taxon>Oikopleuridae</taxon>
        <taxon>Oikopleura</taxon>
    </lineage>
</organism>
<reference evidence="1" key="1">
    <citation type="journal article" date="2010" name="Science">
        <title>Plasticity of animal genome architecture unmasked by rapid evolution of a pelagic tunicate.</title>
        <authorList>
            <person name="Denoeud F."/>
            <person name="Henriet S."/>
            <person name="Mungpakdee S."/>
            <person name="Aury J.M."/>
            <person name="Da Silva C."/>
            <person name="Brinkmann H."/>
            <person name="Mikhaleva J."/>
            <person name="Olsen L.C."/>
            <person name="Jubin C."/>
            <person name="Canestro C."/>
            <person name="Bouquet J.M."/>
            <person name="Danks G."/>
            <person name="Poulain J."/>
            <person name="Campsteijn C."/>
            <person name="Adamski M."/>
            <person name="Cross I."/>
            <person name="Yadetie F."/>
            <person name="Muffato M."/>
            <person name="Louis A."/>
            <person name="Butcher S."/>
            <person name="Tsagkogeorga G."/>
            <person name="Konrad A."/>
            <person name="Singh S."/>
            <person name="Jensen M.F."/>
            <person name="Cong E.H."/>
            <person name="Eikeseth-Otteraa H."/>
            <person name="Noel B."/>
            <person name="Anthouard V."/>
            <person name="Porcel B.M."/>
            <person name="Kachouri-Lafond R."/>
            <person name="Nishino A."/>
            <person name="Ugolini M."/>
            <person name="Chourrout P."/>
            <person name="Nishida H."/>
            <person name="Aasland R."/>
            <person name="Huzurbazar S."/>
            <person name="Westhof E."/>
            <person name="Delsuc F."/>
            <person name="Lehrach H."/>
            <person name="Reinhardt R."/>
            <person name="Weissenbach J."/>
            <person name="Roy S.W."/>
            <person name="Artiguenave F."/>
            <person name="Postlethwait J.H."/>
            <person name="Manak J.R."/>
            <person name="Thompson E.M."/>
            <person name="Jaillon O."/>
            <person name="Du Pasquier L."/>
            <person name="Boudinot P."/>
            <person name="Liberles D.A."/>
            <person name="Volff J.N."/>
            <person name="Philippe H."/>
            <person name="Lenhard B."/>
            <person name="Roest Crollius H."/>
            <person name="Wincker P."/>
            <person name="Chourrout D."/>
        </authorList>
    </citation>
    <scope>NUCLEOTIDE SEQUENCE [LARGE SCALE GENOMIC DNA]</scope>
</reference>
<dbReference type="EMBL" id="FN656648">
    <property type="protein sequence ID" value="CBY41797.1"/>
    <property type="molecule type" value="Genomic_DNA"/>
</dbReference>
<protein>
    <submittedName>
        <fullName evidence="1">Uncharacterized protein</fullName>
    </submittedName>
</protein>
<dbReference type="AlphaFoldDB" id="E4Z269"/>
<dbReference type="Proteomes" id="UP000011014">
    <property type="component" value="Unassembled WGS sequence"/>
</dbReference>
<name>E4Z269_OIKDI</name>
<feature type="non-terminal residue" evidence="1">
    <location>
        <position position="1"/>
    </location>
</feature>
<proteinExistence type="predicted"/>
<sequence length="35" mass="3923">LTALQLPVSSTFSLKKKFSVENGIQAPQFSKNWIN</sequence>